<evidence type="ECO:0000313" key="3">
    <source>
        <dbReference type="EMBL" id="QYM80002.1"/>
    </source>
</evidence>
<keyword evidence="4" id="KW-1185">Reference proteome</keyword>
<sequence length="186" mass="21296">MKRYPVIFLNGTSSAGKTTVAQAFQKLWHEPTLYASNDAFIFMFPEHVLKDDQVRPKVLWPVLSAFNRSLTYLAACGFPLVVDYMLEAEQWLLECVDSLAAHDVLFVGVKCPLEELERRERARGDRQIGFARWQYERVHRFGGYDFEIDTKALSPDQCAEQLRNLLLSGRTGDAFARFRQSGINTA</sequence>
<dbReference type="GO" id="GO:0016740">
    <property type="term" value="F:transferase activity"/>
    <property type="evidence" value="ECO:0007669"/>
    <property type="project" value="InterPro"/>
</dbReference>
<proteinExistence type="predicted"/>
<evidence type="ECO:0000256" key="2">
    <source>
        <dbReference type="PIRSR" id="PIRSR007531-2"/>
    </source>
</evidence>
<dbReference type="KEGG" id="ole:K0B96_05125"/>
<dbReference type="Proteomes" id="UP000825051">
    <property type="component" value="Chromosome"/>
</dbReference>
<dbReference type="AlphaFoldDB" id="A0A8F9XH79"/>
<accession>A0A8F9XH79</accession>
<evidence type="ECO:0000256" key="1">
    <source>
        <dbReference type="PIRSR" id="PIRSR007531-1"/>
    </source>
</evidence>
<feature type="binding site" evidence="2">
    <location>
        <begin position="11"/>
        <end position="18"/>
    </location>
    <ligand>
        <name>ATP</name>
        <dbReference type="ChEBI" id="CHEBI:30616"/>
    </ligand>
</feature>
<dbReference type="GO" id="GO:0005524">
    <property type="term" value="F:ATP binding"/>
    <property type="evidence" value="ECO:0007669"/>
    <property type="project" value="InterPro"/>
</dbReference>
<gene>
    <name evidence="3" type="ORF">K0B96_05125</name>
</gene>
<dbReference type="RefSeq" id="WP_220164548.1">
    <property type="nucleotide sequence ID" value="NZ_CP080507.1"/>
</dbReference>
<evidence type="ECO:0000313" key="4">
    <source>
        <dbReference type="Proteomes" id="UP000825051"/>
    </source>
</evidence>
<dbReference type="EMBL" id="CP080507">
    <property type="protein sequence ID" value="QYM80002.1"/>
    <property type="molecule type" value="Genomic_DNA"/>
</dbReference>
<dbReference type="Gene3D" id="3.40.50.300">
    <property type="entry name" value="P-loop containing nucleotide triphosphate hydrolases"/>
    <property type="match status" value="1"/>
</dbReference>
<organism evidence="3 4">
    <name type="scientific">Horticoccus luteus</name>
    <dbReference type="NCBI Taxonomy" id="2862869"/>
    <lineage>
        <taxon>Bacteria</taxon>
        <taxon>Pseudomonadati</taxon>
        <taxon>Verrucomicrobiota</taxon>
        <taxon>Opitutia</taxon>
        <taxon>Opitutales</taxon>
        <taxon>Opitutaceae</taxon>
        <taxon>Horticoccus</taxon>
    </lineage>
</organism>
<reference evidence="3" key="1">
    <citation type="submission" date="2021-08" db="EMBL/GenBank/DDBJ databases">
        <title>Genome of a novel bacterium of the phylum Verrucomicrobia, Oleiharenicola sp. KSB-15.</title>
        <authorList>
            <person name="Chung J.-H."/>
            <person name="Ahn J.-H."/>
            <person name="Yoon Y."/>
            <person name="Kim D.-Y."/>
            <person name="An S.-H."/>
            <person name="Park I."/>
            <person name="Yeon J."/>
        </authorList>
    </citation>
    <scope>NUCLEOTIDE SEQUENCE</scope>
    <source>
        <strain evidence="3">KSB-15</strain>
    </source>
</reference>
<feature type="active site" evidence="1">
    <location>
        <position position="38"/>
    </location>
</feature>
<dbReference type="SUPFAM" id="SSF52540">
    <property type="entry name" value="P-loop containing nucleoside triphosphate hydrolases"/>
    <property type="match status" value="1"/>
</dbReference>
<dbReference type="Pfam" id="PF07931">
    <property type="entry name" value="CPT"/>
    <property type="match status" value="1"/>
</dbReference>
<dbReference type="InterPro" id="IPR027417">
    <property type="entry name" value="P-loop_NTPase"/>
</dbReference>
<protein>
    <submittedName>
        <fullName evidence="3">Chloramphenicol phosphotransferase CPT family protein</fullName>
    </submittedName>
</protein>
<name>A0A8F9XH79_9BACT</name>
<dbReference type="PIRSF" id="PIRSF007531">
    <property type="entry name" value="CPT"/>
    <property type="match status" value="1"/>
</dbReference>
<dbReference type="InterPro" id="IPR012853">
    <property type="entry name" value="CPT"/>
</dbReference>